<name>A0A5D0CR47_9BACL</name>
<evidence type="ECO:0000313" key="1">
    <source>
        <dbReference type="EMBL" id="TYA11247.1"/>
    </source>
</evidence>
<dbReference type="RefSeq" id="WP_148454883.1">
    <property type="nucleotide sequence ID" value="NZ_VSDO01000004.1"/>
</dbReference>
<dbReference type="AlphaFoldDB" id="A0A5D0CR47"/>
<keyword evidence="2" id="KW-1185">Reference proteome</keyword>
<dbReference type="EMBL" id="VSDO01000004">
    <property type="protein sequence ID" value="TYA11247.1"/>
    <property type="molecule type" value="Genomic_DNA"/>
</dbReference>
<comment type="caution">
    <text evidence="1">The sequence shown here is derived from an EMBL/GenBank/DDBJ whole genome shotgun (WGS) entry which is preliminary data.</text>
</comment>
<dbReference type="OrthoDB" id="9820938at2"/>
<reference evidence="1 2" key="1">
    <citation type="submission" date="2019-08" db="EMBL/GenBank/DDBJ databases">
        <title>Genome sequencing of Paenibacillus faecis DSM 23593(T).</title>
        <authorList>
            <person name="Kook J.-K."/>
            <person name="Park S.-N."/>
            <person name="Lim Y.K."/>
        </authorList>
    </citation>
    <scope>NUCLEOTIDE SEQUENCE [LARGE SCALE GENOMIC DNA]</scope>
    <source>
        <strain evidence="1 2">DSM 23593</strain>
    </source>
</reference>
<gene>
    <name evidence="1" type="ORF">FRY98_18945</name>
</gene>
<sequence length="228" mass="26672">MRTSQEKQRYIDFTKKYFPNTLLLKNEDILGVLFSRVHENSVVTSIFEKYITCNKVANEFLIYYRKNFNKLLVTYPLNEAQAIYSNVRLITESLLKFLFSINNPLDVEIVKKTKFRTLKEELIKTGLNQSALNVLFSLYGRYSNYIHDKEDADSKNIDFLEILITTKNKYLTGIVDDLILLLDSYYALVCITFQITPSHFSASDNLRLIHNLSSKRYKKFCDSLYTSS</sequence>
<organism evidence="1 2">
    <name type="scientific">Paenibacillus faecis</name>
    <dbReference type="NCBI Taxonomy" id="862114"/>
    <lineage>
        <taxon>Bacteria</taxon>
        <taxon>Bacillati</taxon>
        <taxon>Bacillota</taxon>
        <taxon>Bacilli</taxon>
        <taxon>Bacillales</taxon>
        <taxon>Paenibacillaceae</taxon>
        <taxon>Paenibacillus</taxon>
    </lineage>
</organism>
<proteinExistence type="predicted"/>
<evidence type="ECO:0000313" key="2">
    <source>
        <dbReference type="Proteomes" id="UP000325218"/>
    </source>
</evidence>
<protein>
    <submittedName>
        <fullName evidence="1">Uncharacterized protein</fullName>
    </submittedName>
</protein>
<accession>A0A5D0CR47</accession>
<dbReference type="Proteomes" id="UP000325218">
    <property type="component" value="Unassembled WGS sequence"/>
</dbReference>